<protein>
    <recommendedName>
        <fullName evidence="3">NADAR domain-containing protein</fullName>
    </recommendedName>
</protein>
<reference evidence="5 6" key="4">
    <citation type="journal article" date="2011" name="ISME J.">
        <title>RNA-seq reveals cooperative metabolic interactions between two termite-gut spirochete species in co-culture.</title>
        <authorList>
            <person name="Rosenthal A.Z."/>
            <person name="Matson E.G."/>
            <person name="Eldar A."/>
            <person name="Leadbetter J.R."/>
        </authorList>
    </citation>
    <scope>NUCLEOTIDE SEQUENCE [LARGE SCALE GENOMIC DNA]</scope>
    <source>
        <strain evidence="6">ATCC BAA-887 / DSM 12427 / ZAS-2</strain>
        <strain evidence="5">ZAS-2</strain>
    </source>
</reference>
<name>D8L144_TREPZ</name>
<dbReference type="Gene3D" id="1.10.357.40">
    <property type="entry name" value="YbiA-like"/>
    <property type="match status" value="1"/>
</dbReference>
<dbReference type="Proteomes" id="UP000009223">
    <property type="component" value="Chromosome"/>
</dbReference>
<reference evidence="6" key="1">
    <citation type="submission" date="2009-12" db="EMBL/GenBank/DDBJ databases">
        <title>Complete sequence of Treponema primitia strain ZAS-2.</title>
        <authorList>
            <person name="Tetu S.G."/>
            <person name="Matson E."/>
            <person name="Ren Q."/>
            <person name="Seshadri R."/>
            <person name="Elbourne L."/>
            <person name="Hassan K.A."/>
            <person name="Durkin A."/>
            <person name="Radune D."/>
            <person name="Mohamoud Y."/>
            <person name="Shay R."/>
            <person name="Jin S."/>
            <person name="Zhang X."/>
            <person name="Lucey K."/>
            <person name="Ballor N.R."/>
            <person name="Ottesen E."/>
            <person name="Rosenthal R."/>
            <person name="Allen A."/>
            <person name="Leadbetter J.R."/>
            <person name="Paulsen I.T."/>
        </authorList>
    </citation>
    <scope>NUCLEOTIDE SEQUENCE [LARGE SCALE GENOMIC DNA]</scope>
    <source>
        <strain evidence="6">ATCC BAA-887 / DSM 12427 / ZAS-2</strain>
    </source>
</reference>
<evidence type="ECO:0000313" key="4">
    <source>
        <dbReference type="EMBL" id="ADJ19588.1"/>
    </source>
</evidence>
<evidence type="ECO:0000313" key="5">
    <source>
        <dbReference type="EMBL" id="AEF84426.1"/>
    </source>
</evidence>
<dbReference type="eggNOG" id="COG3236">
    <property type="taxonomic scope" value="Bacteria"/>
</dbReference>
<evidence type="ECO:0000259" key="3">
    <source>
        <dbReference type="Pfam" id="PF08719"/>
    </source>
</evidence>
<reference evidence="5" key="2">
    <citation type="submission" date="2009-12" db="EMBL/GenBank/DDBJ databases">
        <authorList>
            <person name="Tetu S.G."/>
            <person name="Matson E."/>
            <person name="Ren Q."/>
            <person name="Seshadri R."/>
            <person name="Elbourne L."/>
            <person name="Hassan K.A."/>
            <person name="Durkin A."/>
            <person name="Radune D."/>
            <person name="Mohamoud Y."/>
            <person name="Shay R."/>
            <person name="Jin S."/>
            <person name="Zhang X."/>
            <person name="Lucey K."/>
            <person name="Ballor N.R."/>
            <person name="Ottesen E."/>
            <person name="Rosenthal R."/>
            <person name="Allen A."/>
            <person name="Leadbetter J.R."/>
            <person name="Paulsen I.T."/>
        </authorList>
    </citation>
    <scope>NUCLEOTIDE SEQUENCE</scope>
    <source>
        <strain evidence="5">ZAS-2</strain>
    </source>
</reference>
<sequence length="202" mass="23592">MDEINYLPSPFKSENHIQKYSVDKIIEQISLGQRLDYIFFWKTDKHNLSTGCFSQWQESDFTVGEFNYSCAEQYMMAQKALLFNDKETFEKILSTINPKEMKALGRQVKNFNANAWDKAKYKIVLDGNFYKFTQNEGMMEILLSTGNKILVEASPFDKIWGIGIDEDNKNIQEPSYWKGENILGFALMEVREEIANIYKLKV</sequence>
<dbReference type="EMBL" id="FJ479768">
    <property type="protein sequence ID" value="ADJ19588.1"/>
    <property type="molecule type" value="Genomic_DNA"/>
</dbReference>
<evidence type="ECO:0000256" key="1">
    <source>
        <dbReference type="ARBA" id="ARBA00000022"/>
    </source>
</evidence>
<comment type="catalytic activity">
    <reaction evidence="1">
        <text>5-amino-6-(5-phospho-D-ribosylamino)uracil + H2O = 5,6-diaminouracil + D-ribose 5-phosphate</text>
        <dbReference type="Rhea" id="RHEA:55020"/>
        <dbReference type="ChEBI" id="CHEBI:15377"/>
        <dbReference type="ChEBI" id="CHEBI:46252"/>
        <dbReference type="ChEBI" id="CHEBI:58453"/>
        <dbReference type="ChEBI" id="CHEBI:78346"/>
    </reaction>
</comment>
<evidence type="ECO:0000313" key="6">
    <source>
        <dbReference type="Proteomes" id="UP000009223"/>
    </source>
</evidence>
<dbReference type="NCBIfam" id="TIGR02464">
    <property type="entry name" value="ribofla_fusion"/>
    <property type="match status" value="1"/>
</dbReference>
<comment type="catalytic activity">
    <reaction evidence="2">
        <text>2,5-diamino-6-hydroxy-4-(5-phosphoribosylamino)-pyrimidine + H2O = 2,5,6-triamino-4-hydroxypyrimidine + D-ribose 5-phosphate</text>
        <dbReference type="Rhea" id="RHEA:23436"/>
        <dbReference type="ChEBI" id="CHEBI:15377"/>
        <dbReference type="ChEBI" id="CHEBI:58614"/>
        <dbReference type="ChEBI" id="CHEBI:78346"/>
        <dbReference type="ChEBI" id="CHEBI:137796"/>
    </reaction>
</comment>
<proteinExistence type="predicted"/>
<dbReference type="InterPro" id="IPR012816">
    <property type="entry name" value="NADAR"/>
</dbReference>
<dbReference type="KEGG" id="tpi:TREPR_3110"/>
<gene>
    <name evidence="5" type="ordered locus">TREPR_3110</name>
</gene>
<accession>D8L144</accession>
<reference evidence="4" key="3">
    <citation type="journal article" date="2010" name="Environ. Microbiol.">
        <title>Selenium controls transcription of paralogous formate dehydrogenase genes in the termite gut acetogen, Treponema primitia.</title>
        <authorList>
            <person name="Matson E.G."/>
            <person name="Zhang X."/>
            <person name="Leadbetter J.R."/>
        </authorList>
    </citation>
    <scope>NUCLEOTIDE SEQUENCE</scope>
    <source>
        <strain evidence="4">ZAS-2</strain>
    </source>
</reference>
<dbReference type="OrthoDB" id="67297at2"/>
<dbReference type="EMBL" id="CP001843">
    <property type="protein sequence ID" value="AEF84426.1"/>
    <property type="molecule type" value="Genomic_DNA"/>
</dbReference>
<dbReference type="CDD" id="cd15457">
    <property type="entry name" value="NADAR"/>
    <property type="match status" value="1"/>
</dbReference>
<dbReference type="RefSeq" id="WP_015707150.1">
    <property type="nucleotide sequence ID" value="NC_015578.1"/>
</dbReference>
<dbReference type="STRING" id="545694.TREPR_3110"/>
<keyword evidence="6" id="KW-1185">Reference proteome</keyword>
<feature type="domain" description="NADAR" evidence="3">
    <location>
        <begin position="39"/>
        <end position="194"/>
    </location>
</feature>
<dbReference type="AlphaFoldDB" id="D8L144"/>
<dbReference type="HOGENOM" id="CLU_084247_1_0_12"/>
<dbReference type="InterPro" id="IPR037238">
    <property type="entry name" value="YbiA-like_sf"/>
</dbReference>
<dbReference type="Pfam" id="PF08719">
    <property type="entry name" value="NADAR"/>
    <property type="match status" value="1"/>
</dbReference>
<evidence type="ECO:0000256" key="2">
    <source>
        <dbReference type="ARBA" id="ARBA00000751"/>
    </source>
</evidence>
<dbReference type="SUPFAM" id="SSF143990">
    <property type="entry name" value="YbiA-like"/>
    <property type="match status" value="1"/>
</dbReference>
<organism evidence="4">
    <name type="scientific">Treponema primitia (strain ATCC BAA-887 / DSM 12427 / ZAS-2)</name>
    <dbReference type="NCBI Taxonomy" id="545694"/>
    <lineage>
        <taxon>Bacteria</taxon>
        <taxon>Pseudomonadati</taxon>
        <taxon>Spirochaetota</taxon>
        <taxon>Spirochaetia</taxon>
        <taxon>Spirochaetales</taxon>
        <taxon>Treponemataceae</taxon>
        <taxon>Treponema</taxon>
    </lineage>
</organism>